<dbReference type="InterPro" id="IPR000182">
    <property type="entry name" value="GNAT_dom"/>
</dbReference>
<dbReference type="RefSeq" id="WP_094238460.1">
    <property type="nucleotide sequence ID" value="NZ_CP022657.1"/>
</dbReference>
<evidence type="ECO:0000259" key="3">
    <source>
        <dbReference type="PROSITE" id="PS51186"/>
    </source>
</evidence>
<evidence type="ECO:0000256" key="2">
    <source>
        <dbReference type="ARBA" id="ARBA00023315"/>
    </source>
</evidence>
<dbReference type="SUPFAM" id="SSF55729">
    <property type="entry name" value="Acyl-CoA N-acyltransferases (Nat)"/>
    <property type="match status" value="1"/>
</dbReference>
<dbReference type="OrthoDB" id="9798006at2"/>
<dbReference type="Proteomes" id="UP000214688">
    <property type="component" value="Chromosome"/>
</dbReference>
<evidence type="ECO:0000313" key="5">
    <source>
        <dbReference type="Proteomes" id="UP000214688"/>
    </source>
</evidence>
<dbReference type="AlphaFoldDB" id="A0A223D7A2"/>
<reference evidence="4 5" key="1">
    <citation type="journal article" date="2015" name="Int. J. Syst. Evol. Microbiol.">
        <title>Tumebacillus algifaecis sp. nov., isolated from decomposing algal scum.</title>
        <authorList>
            <person name="Wu Y.F."/>
            <person name="Zhang B."/>
            <person name="Xing P."/>
            <person name="Wu Q.L."/>
            <person name="Liu S.J."/>
        </authorList>
    </citation>
    <scope>NUCLEOTIDE SEQUENCE [LARGE SCALE GENOMIC DNA]</scope>
    <source>
        <strain evidence="4 5">THMBR28</strain>
    </source>
</reference>
<evidence type="ECO:0000256" key="1">
    <source>
        <dbReference type="ARBA" id="ARBA00022679"/>
    </source>
</evidence>
<dbReference type="Pfam" id="PF00583">
    <property type="entry name" value="Acetyltransf_1"/>
    <property type="match status" value="1"/>
</dbReference>
<dbReference type="PROSITE" id="PS51186">
    <property type="entry name" value="GNAT"/>
    <property type="match status" value="1"/>
</dbReference>
<dbReference type="InterPro" id="IPR050832">
    <property type="entry name" value="Bact_Acetyltransf"/>
</dbReference>
<keyword evidence="1 4" id="KW-0808">Transferase</keyword>
<sequence length="158" mass="17529">MLIIRPSTAEDAVQLVALENIVWTSDIAPVPIHWDSTADYLQSCPPGSQLVADLDGVICGYVQSKPPTPLPSNSHVTELAIAVHPAYHSRGIGSQLLQAIEADARLHGKRKLTLRVLASNEKAIQFYKRCGYLEQGRLVQEFYLNGNYIDDLLMYKLL</sequence>
<dbReference type="KEGG" id="tab:CIG75_15235"/>
<gene>
    <name evidence="4" type="ORF">CIG75_15235</name>
</gene>
<dbReference type="PANTHER" id="PTHR43877">
    <property type="entry name" value="AMINOALKYLPHOSPHONATE N-ACETYLTRANSFERASE-RELATED-RELATED"/>
    <property type="match status" value="1"/>
</dbReference>
<proteinExistence type="predicted"/>
<organism evidence="4 5">
    <name type="scientific">Tumebacillus algifaecis</name>
    <dbReference type="NCBI Taxonomy" id="1214604"/>
    <lineage>
        <taxon>Bacteria</taxon>
        <taxon>Bacillati</taxon>
        <taxon>Bacillota</taxon>
        <taxon>Bacilli</taxon>
        <taxon>Bacillales</taxon>
        <taxon>Alicyclobacillaceae</taxon>
        <taxon>Tumebacillus</taxon>
    </lineage>
</organism>
<protein>
    <submittedName>
        <fullName evidence="4">GNAT family N-acetyltransferase</fullName>
    </submittedName>
</protein>
<dbReference type="InterPro" id="IPR016181">
    <property type="entry name" value="Acyl_CoA_acyltransferase"/>
</dbReference>
<keyword evidence="2" id="KW-0012">Acyltransferase</keyword>
<feature type="domain" description="N-acetyltransferase" evidence="3">
    <location>
        <begin position="2"/>
        <end position="158"/>
    </location>
</feature>
<dbReference type="CDD" id="cd04301">
    <property type="entry name" value="NAT_SF"/>
    <property type="match status" value="1"/>
</dbReference>
<dbReference type="GO" id="GO:0016747">
    <property type="term" value="F:acyltransferase activity, transferring groups other than amino-acyl groups"/>
    <property type="evidence" value="ECO:0007669"/>
    <property type="project" value="InterPro"/>
</dbReference>
<name>A0A223D7A2_9BACL</name>
<dbReference type="Gene3D" id="3.40.630.30">
    <property type="match status" value="1"/>
</dbReference>
<accession>A0A223D7A2</accession>
<keyword evidence="5" id="KW-1185">Reference proteome</keyword>
<evidence type="ECO:0000313" key="4">
    <source>
        <dbReference type="EMBL" id="ASS77244.1"/>
    </source>
</evidence>
<dbReference type="EMBL" id="CP022657">
    <property type="protein sequence ID" value="ASS77244.1"/>
    <property type="molecule type" value="Genomic_DNA"/>
</dbReference>